<accession>A0A8W8JVK9</accession>
<feature type="compositionally biased region" description="Basic and acidic residues" evidence="2">
    <location>
        <begin position="119"/>
        <end position="140"/>
    </location>
</feature>
<evidence type="ECO:0000313" key="6">
    <source>
        <dbReference type="Proteomes" id="UP000005408"/>
    </source>
</evidence>
<keyword evidence="6" id="KW-1185">Reference proteome</keyword>
<dbReference type="AlphaFoldDB" id="A0A8W8JVK9"/>
<dbReference type="EnsemblMetazoa" id="G21049.1">
    <property type="protein sequence ID" value="G21049.1:cds"/>
    <property type="gene ID" value="G21049"/>
</dbReference>
<evidence type="ECO:0000256" key="1">
    <source>
        <dbReference type="ARBA" id="ARBA00022536"/>
    </source>
</evidence>
<feature type="chain" id="PRO_5036480561" evidence="4">
    <location>
        <begin position="27"/>
        <end position="192"/>
    </location>
</feature>
<proteinExistence type="predicted"/>
<keyword evidence="3" id="KW-0812">Transmembrane</keyword>
<keyword evidence="4" id="KW-0732">Signal</keyword>
<organism evidence="5 6">
    <name type="scientific">Magallana gigas</name>
    <name type="common">Pacific oyster</name>
    <name type="synonym">Crassostrea gigas</name>
    <dbReference type="NCBI Taxonomy" id="29159"/>
    <lineage>
        <taxon>Eukaryota</taxon>
        <taxon>Metazoa</taxon>
        <taxon>Spiralia</taxon>
        <taxon>Lophotrochozoa</taxon>
        <taxon>Mollusca</taxon>
        <taxon>Bivalvia</taxon>
        <taxon>Autobranchia</taxon>
        <taxon>Pteriomorphia</taxon>
        <taxon>Ostreida</taxon>
        <taxon>Ostreoidea</taxon>
        <taxon>Ostreidae</taxon>
        <taxon>Magallana</taxon>
    </lineage>
</organism>
<feature type="region of interest" description="Disordered" evidence="2">
    <location>
        <begin position="119"/>
        <end position="142"/>
    </location>
</feature>
<dbReference type="OrthoDB" id="6096785at2759"/>
<protein>
    <submittedName>
        <fullName evidence="5">Uncharacterized protein</fullName>
    </submittedName>
</protein>
<reference evidence="5" key="1">
    <citation type="submission" date="2022-08" db="UniProtKB">
        <authorList>
            <consortium name="EnsemblMetazoa"/>
        </authorList>
    </citation>
    <scope>IDENTIFICATION</scope>
    <source>
        <strain evidence="5">05x7-T-G4-1.051#20</strain>
    </source>
</reference>
<sequence length="192" mass="22132">MIGNRKKSKFMWLLHVIVALMCNVRGCEVGYYGYNCTDPCRYPSFGYRCQNVCNCTQDMCDHKTGCSLPQICNVGYYGPGCISPCRYPGYGRKCQMQCSCELIDCNHIQGCPLTTERTTERTTEKTTERTTEKTTERTTPDEGWQEGKQLINIIIVIGNFVLFTVIGLSITYYSRKYRLKRKQTRKRTNTEL</sequence>
<evidence type="ECO:0000256" key="2">
    <source>
        <dbReference type="SAM" id="MobiDB-lite"/>
    </source>
</evidence>
<name>A0A8W8JVK9_MAGGI</name>
<keyword evidence="3" id="KW-0472">Membrane</keyword>
<dbReference type="Gene3D" id="2.170.300.10">
    <property type="entry name" value="Tie2 ligand-binding domain superfamily"/>
    <property type="match status" value="1"/>
</dbReference>
<evidence type="ECO:0000313" key="5">
    <source>
        <dbReference type="EnsemblMetazoa" id="G21049.1:cds"/>
    </source>
</evidence>
<dbReference type="InterPro" id="IPR042635">
    <property type="entry name" value="MEGF10/SREC1/2-like"/>
</dbReference>
<feature type="transmembrane region" description="Helical" evidence="3">
    <location>
        <begin position="150"/>
        <end position="173"/>
    </location>
</feature>
<dbReference type="Proteomes" id="UP000005408">
    <property type="component" value="Unassembled WGS sequence"/>
</dbReference>
<keyword evidence="1" id="KW-0245">EGF-like domain</keyword>
<dbReference type="PANTHER" id="PTHR24043:SF8">
    <property type="entry name" value="EGF-LIKE DOMAIN-CONTAINING PROTEIN"/>
    <property type="match status" value="1"/>
</dbReference>
<keyword evidence="3" id="KW-1133">Transmembrane helix</keyword>
<evidence type="ECO:0000256" key="4">
    <source>
        <dbReference type="SAM" id="SignalP"/>
    </source>
</evidence>
<dbReference type="GO" id="GO:0005044">
    <property type="term" value="F:scavenger receptor activity"/>
    <property type="evidence" value="ECO:0007669"/>
    <property type="project" value="InterPro"/>
</dbReference>
<feature type="signal peptide" evidence="4">
    <location>
        <begin position="1"/>
        <end position="26"/>
    </location>
</feature>
<dbReference type="PANTHER" id="PTHR24043">
    <property type="entry name" value="SCAVENGER RECEPTOR CLASS F"/>
    <property type="match status" value="1"/>
</dbReference>
<evidence type="ECO:0000256" key="3">
    <source>
        <dbReference type="SAM" id="Phobius"/>
    </source>
</evidence>